<evidence type="ECO:0000256" key="5">
    <source>
        <dbReference type="ARBA" id="ARBA00022833"/>
    </source>
</evidence>
<dbReference type="InterPro" id="IPR013087">
    <property type="entry name" value="Znf_C2H2_type"/>
</dbReference>
<evidence type="ECO:0000256" key="6">
    <source>
        <dbReference type="ARBA" id="ARBA00023015"/>
    </source>
</evidence>
<dbReference type="Pfam" id="PF00096">
    <property type="entry name" value="zf-C2H2"/>
    <property type="match status" value="2"/>
</dbReference>
<dbReference type="AlphaFoldDB" id="A0ABD0K0K9"/>
<feature type="region of interest" description="Disordered" evidence="11">
    <location>
        <begin position="356"/>
        <end position="386"/>
    </location>
</feature>
<keyword evidence="7" id="KW-0238">DNA-binding</keyword>
<feature type="compositionally biased region" description="Polar residues" evidence="11">
    <location>
        <begin position="303"/>
        <end position="314"/>
    </location>
</feature>
<feature type="domain" description="C2H2-type" evidence="12">
    <location>
        <begin position="57"/>
        <end position="79"/>
    </location>
</feature>
<keyword evidence="8" id="KW-0804">Transcription</keyword>
<evidence type="ECO:0000313" key="14">
    <source>
        <dbReference type="Proteomes" id="UP001519460"/>
    </source>
</evidence>
<keyword evidence="3" id="KW-0677">Repeat</keyword>
<feature type="region of interest" description="Disordered" evidence="11">
    <location>
        <begin position="281"/>
        <end position="317"/>
    </location>
</feature>
<evidence type="ECO:0000256" key="1">
    <source>
        <dbReference type="ARBA" id="ARBA00004123"/>
    </source>
</evidence>
<dbReference type="FunFam" id="3.30.160.60:FF:000325">
    <property type="entry name" value="ZFP90 zinc finger protein"/>
    <property type="match status" value="1"/>
</dbReference>
<protein>
    <recommendedName>
        <fullName evidence="12">C2H2-type domain-containing protein</fullName>
    </recommendedName>
</protein>
<dbReference type="FunFam" id="3.30.160.60:FF:000624">
    <property type="entry name" value="zinc finger protein 697"/>
    <property type="match status" value="1"/>
</dbReference>
<keyword evidence="14" id="KW-1185">Reference proteome</keyword>
<dbReference type="EMBL" id="JACVVK020000272">
    <property type="protein sequence ID" value="KAK7480862.1"/>
    <property type="molecule type" value="Genomic_DNA"/>
</dbReference>
<dbReference type="GO" id="GO:0008270">
    <property type="term" value="F:zinc ion binding"/>
    <property type="evidence" value="ECO:0007669"/>
    <property type="project" value="UniProtKB-KW"/>
</dbReference>
<proteinExistence type="predicted"/>
<dbReference type="InterPro" id="IPR050329">
    <property type="entry name" value="GLI_C2H2-zinc-finger"/>
</dbReference>
<dbReference type="InterPro" id="IPR036236">
    <property type="entry name" value="Znf_C2H2_sf"/>
</dbReference>
<dbReference type="GO" id="GO:0000976">
    <property type="term" value="F:transcription cis-regulatory region binding"/>
    <property type="evidence" value="ECO:0007669"/>
    <property type="project" value="UniProtKB-ARBA"/>
</dbReference>
<feature type="compositionally biased region" description="Polar residues" evidence="11">
    <location>
        <begin position="356"/>
        <end position="368"/>
    </location>
</feature>
<reference evidence="13 14" key="1">
    <citation type="journal article" date="2023" name="Sci. Data">
        <title>Genome assembly of the Korean intertidal mud-creeper Batillaria attramentaria.</title>
        <authorList>
            <person name="Patra A.K."/>
            <person name="Ho P.T."/>
            <person name="Jun S."/>
            <person name="Lee S.J."/>
            <person name="Kim Y."/>
            <person name="Won Y.J."/>
        </authorList>
    </citation>
    <scope>NUCLEOTIDE SEQUENCE [LARGE SCALE GENOMIC DNA]</scope>
    <source>
        <strain evidence="13">Wonlab-2016</strain>
    </source>
</reference>
<dbReference type="Proteomes" id="UP001519460">
    <property type="component" value="Unassembled WGS sequence"/>
</dbReference>
<dbReference type="PANTHER" id="PTHR19818:SF139">
    <property type="entry name" value="PAIR-RULE PROTEIN ODD-PAIRED"/>
    <property type="match status" value="1"/>
</dbReference>
<keyword evidence="4 10" id="KW-0863">Zinc-finger</keyword>
<gene>
    <name evidence="13" type="ORF">BaRGS_00027863</name>
</gene>
<feature type="compositionally biased region" description="Basic and acidic residues" evidence="11">
    <location>
        <begin position="291"/>
        <end position="302"/>
    </location>
</feature>
<organism evidence="13 14">
    <name type="scientific">Batillaria attramentaria</name>
    <dbReference type="NCBI Taxonomy" id="370345"/>
    <lineage>
        <taxon>Eukaryota</taxon>
        <taxon>Metazoa</taxon>
        <taxon>Spiralia</taxon>
        <taxon>Lophotrochozoa</taxon>
        <taxon>Mollusca</taxon>
        <taxon>Gastropoda</taxon>
        <taxon>Caenogastropoda</taxon>
        <taxon>Sorbeoconcha</taxon>
        <taxon>Cerithioidea</taxon>
        <taxon>Batillariidae</taxon>
        <taxon>Batillaria</taxon>
    </lineage>
</organism>
<dbReference type="GO" id="GO:0005634">
    <property type="term" value="C:nucleus"/>
    <property type="evidence" value="ECO:0007669"/>
    <property type="project" value="UniProtKB-SubCell"/>
</dbReference>
<evidence type="ECO:0000313" key="13">
    <source>
        <dbReference type="EMBL" id="KAK7480862.1"/>
    </source>
</evidence>
<dbReference type="SUPFAM" id="SSF57667">
    <property type="entry name" value="beta-beta-alpha zinc fingers"/>
    <property type="match status" value="2"/>
</dbReference>
<keyword evidence="6" id="KW-0805">Transcription regulation</keyword>
<keyword evidence="9" id="KW-0539">Nucleus</keyword>
<dbReference type="GO" id="GO:0000981">
    <property type="term" value="F:DNA-binding transcription factor activity, RNA polymerase II-specific"/>
    <property type="evidence" value="ECO:0007669"/>
    <property type="project" value="UniProtKB-ARBA"/>
</dbReference>
<evidence type="ECO:0000256" key="7">
    <source>
        <dbReference type="ARBA" id="ARBA00023125"/>
    </source>
</evidence>
<dbReference type="PANTHER" id="PTHR19818">
    <property type="entry name" value="ZINC FINGER PROTEIN ZIC AND GLI"/>
    <property type="match status" value="1"/>
</dbReference>
<dbReference type="PROSITE" id="PS50157">
    <property type="entry name" value="ZINC_FINGER_C2H2_2"/>
    <property type="match status" value="3"/>
</dbReference>
<feature type="region of interest" description="Disordered" evidence="11">
    <location>
        <begin position="231"/>
        <end position="265"/>
    </location>
</feature>
<feature type="domain" description="C2H2-type" evidence="12">
    <location>
        <begin position="29"/>
        <end position="56"/>
    </location>
</feature>
<evidence type="ECO:0000259" key="12">
    <source>
        <dbReference type="PROSITE" id="PS50157"/>
    </source>
</evidence>
<evidence type="ECO:0000256" key="3">
    <source>
        <dbReference type="ARBA" id="ARBA00022737"/>
    </source>
</evidence>
<feature type="domain" description="C2H2-type" evidence="12">
    <location>
        <begin position="405"/>
        <end position="432"/>
    </location>
</feature>
<keyword evidence="2" id="KW-0479">Metal-binding</keyword>
<dbReference type="Gene3D" id="3.30.160.60">
    <property type="entry name" value="Classic Zinc Finger"/>
    <property type="match status" value="3"/>
</dbReference>
<accession>A0ABD0K0K9</accession>
<feature type="compositionally biased region" description="Low complexity" evidence="11">
    <location>
        <begin position="243"/>
        <end position="261"/>
    </location>
</feature>
<feature type="region of interest" description="Disordered" evidence="11">
    <location>
        <begin position="118"/>
        <end position="140"/>
    </location>
</feature>
<evidence type="ECO:0000256" key="9">
    <source>
        <dbReference type="ARBA" id="ARBA00023242"/>
    </source>
</evidence>
<name>A0ABD0K0K9_9CAEN</name>
<evidence type="ECO:0000256" key="11">
    <source>
        <dbReference type="SAM" id="MobiDB-lite"/>
    </source>
</evidence>
<comment type="caution">
    <text evidence="13">The sequence shown here is derived from an EMBL/GenBank/DDBJ whole genome shotgun (WGS) entry which is preliminary data.</text>
</comment>
<evidence type="ECO:0000256" key="8">
    <source>
        <dbReference type="ARBA" id="ARBA00023163"/>
    </source>
</evidence>
<keyword evidence="5" id="KW-0862">Zinc</keyword>
<sequence>MEWCRLCEKEYPKSFMRYHERAHADQKPYECPTCKKRFGYKNNMKSHMKLHAGIKPYQCQICGAKFTRGSTLRRHARRHGITTDTIWDLFVPKQGKQAGMADRAALINQTAVRDASLAALQKGQGQRQRSPPEVAGGSRAMKADPSLVASMAAAAADVSPAGKTFDMRGYSPSPSLAQNLFASYSALPAVTQAMYQPYMATSQFLPYPGAAGFSPNPVSAVQSDALNLSMPDRQRRNSSSSTAGGQSQPRPPSSAASSQGPTQHAGLAMDVRSSVGQQHLVIRDDDDDKMEDDRRSDYHTVERSNTTNAGSNTMPVVKVEPVVEGSASDTKPLHPANAREIGVQVTLCCARLPPHGNTTNASTNDQTNSGGGGDTPEGSPTPRGSKLESIQHETLATLMASGQLFRCPYCDCYFTDYAVFRIHQKYHEPDHPFTCTACKEDCRDKVYFAVHMYEHHRR</sequence>
<dbReference type="PROSITE" id="PS00028">
    <property type="entry name" value="ZINC_FINGER_C2H2_1"/>
    <property type="match status" value="4"/>
</dbReference>
<dbReference type="GO" id="GO:0045944">
    <property type="term" value="P:positive regulation of transcription by RNA polymerase II"/>
    <property type="evidence" value="ECO:0007669"/>
    <property type="project" value="UniProtKB-ARBA"/>
</dbReference>
<evidence type="ECO:0000256" key="2">
    <source>
        <dbReference type="ARBA" id="ARBA00022723"/>
    </source>
</evidence>
<comment type="subcellular location">
    <subcellularLocation>
        <location evidence="1">Nucleus</location>
    </subcellularLocation>
</comment>
<evidence type="ECO:0000256" key="10">
    <source>
        <dbReference type="PROSITE-ProRule" id="PRU00042"/>
    </source>
</evidence>
<evidence type="ECO:0000256" key="4">
    <source>
        <dbReference type="ARBA" id="ARBA00022771"/>
    </source>
</evidence>
<dbReference type="SMART" id="SM00355">
    <property type="entry name" value="ZnF_C2H2"/>
    <property type="match status" value="4"/>
</dbReference>